<name>A0AAV2R543_MEGNR</name>
<dbReference type="SUPFAM" id="SSF53335">
    <property type="entry name" value="S-adenosyl-L-methionine-dependent methyltransferases"/>
    <property type="match status" value="1"/>
</dbReference>
<evidence type="ECO:0000259" key="1">
    <source>
        <dbReference type="Pfam" id="PF05050"/>
    </source>
</evidence>
<sequence>KVMSYLGRRNITCKVDTLSGVIARLNHTDAVIDILKMDIEGSELDVLLDVAKNNPDIFKNINQILMEIHTIEDYYWHTGNSRNTTVADYWQVVQLLKCHGYRLLHSNHIRGWLGKFNFELNGKTRSCCYETTWIKV</sequence>
<proteinExistence type="predicted"/>
<gene>
    <name evidence="2" type="ORF">MNOR_LOCUS20822</name>
</gene>
<organism evidence="2 3">
    <name type="scientific">Meganyctiphanes norvegica</name>
    <name type="common">Northern krill</name>
    <name type="synonym">Thysanopoda norvegica</name>
    <dbReference type="NCBI Taxonomy" id="48144"/>
    <lineage>
        <taxon>Eukaryota</taxon>
        <taxon>Metazoa</taxon>
        <taxon>Ecdysozoa</taxon>
        <taxon>Arthropoda</taxon>
        <taxon>Crustacea</taxon>
        <taxon>Multicrustacea</taxon>
        <taxon>Malacostraca</taxon>
        <taxon>Eumalacostraca</taxon>
        <taxon>Eucarida</taxon>
        <taxon>Euphausiacea</taxon>
        <taxon>Euphausiidae</taxon>
        <taxon>Meganyctiphanes</taxon>
    </lineage>
</organism>
<dbReference type="AlphaFoldDB" id="A0AAV2R543"/>
<dbReference type="InterPro" id="IPR029063">
    <property type="entry name" value="SAM-dependent_MTases_sf"/>
</dbReference>
<evidence type="ECO:0000313" key="2">
    <source>
        <dbReference type="EMBL" id="CAL4115954.1"/>
    </source>
</evidence>
<protein>
    <recommendedName>
        <fullName evidence="1">Methyltransferase FkbM domain-containing protein</fullName>
    </recommendedName>
</protein>
<accession>A0AAV2R543</accession>
<feature type="domain" description="Methyltransferase FkbM" evidence="1">
    <location>
        <begin position="17"/>
        <end position="103"/>
    </location>
</feature>
<dbReference type="PANTHER" id="PTHR32026:SF10">
    <property type="entry name" value="METHYLTRANSFERASE-LIKE PROTEIN 24-RELATED"/>
    <property type="match status" value="1"/>
</dbReference>
<dbReference type="PANTHER" id="PTHR32026">
    <property type="entry name" value="METHYLTRANSFERASE-LIKE PROTEIN 24"/>
    <property type="match status" value="1"/>
</dbReference>
<reference evidence="2 3" key="1">
    <citation type="submission" date="2024-05" db="EMBL/GenBank/DDBJ databases">
        <authorList>
            <person name="Wallberg A."/>
        </authorList>
    </citation>
    <scope>NUCLEOTIDE SEQUENCE [LARGE SCALE GENOMIC DNA]</scope>
</reference>
<comment type="caution">
    <text evidence="2">The sequence shown here is derived from an EMBL/GenBank/DDBJ whole genome shotgun (WGS) entry which is preliminary data.</text>
</comment>
<dbReference type="InterPro" id="IPR026913">
    <property type="entry name" value="METTL24"/>
</dbReference>
<feature type="non-terminal residue" evidence="2">
    <location>
        <position position="1"/>
    </location>
</feature>
<dbReference type="Proteomes" id="UP001497623">
    <property type="component" value="Unassembled WGS sequence"/>
</dbReference>
<evidence type="ECO:0000313" key="3">
    <source>
        <dbReference type="Proteomes" id="UP001497623"/>
    </source>
</evidence>
<keyword evidence="3" id="KW-1185">Reference proteome</keyword>
<dbReference type="EMBL" id="CAXKWB010016325">
    <property type="protein sequence ID" value="CAL4115954.1"/>
    <property type="molecule type" value="Genomic_DNA"/>
</dbReference>
<dbReference type="Gene3D" id="3.40.50.150">
    <property type="entry name" value="Vaccinia Virus protein VP39"/>
    <property type="match status" value="1"/>
</dbReference>
<dbReference type="Pfam" id="PF05050">
    <property type="entry name" value="Methyltransf_21"/>
    <property type="match status" value="1"/>
</dbReference>
<dbReference type="InterPro" id="IPR006342">
    <property type="entry name" value="FkbM_mtfrase"/>
</dbReference>